<dbReference type="PRINTS" id="PR00812">
    <property type="entry name" value="BCTERIALGSPF"/>
</dbReference>
<reference evidence="9" key="1">
    <citation type="journal article" date="2021" name="PeerJ">
        <title>Extensive microbial diversity within the chicken gut microbiome revealed by metagenomics and culture.</title>
        <authorList>
            <person name="Gilroy R."/>
            <person name="Ravi A."/>
            <person name="Getino M."/>
            <person name="Pursley I."/>
            <person name="Horton D.L."/>
            <person name="Alikhan N.F."/>
            <person name="Baker D."/>
            <person name="Gharbi K."/>
            <person name="Hall N."/>
            <person name="Watson M."/>
            <person name="Adriaenssens E.M."/>
            <person name="Foster-Nyarko E."/>
            <person name="Jarju S."/>
            <person name="Secka A."/>
            <person name="Antonio M."/>
            <person name="Oren A."/>
            <person name="Chaudhuri R.R."/>
            <person name="La Ragione R."/>
            <person name="Hildebrand F."/>
            <person name="Pallen M.J."/>
        </authorList>
    </citation>
    <scope>NUCLEOTIDE SEQUENCE</scope>
    <source>
        <strain evidence="9">ChiSxjej3B15-1167</strain>
    </source>
</reference>
<keyword evidence="5 7" id="KW-1133">Transmembrane helix</keyword>
<dbReference type="EMBL" id="DXEQ01000002">
    <property type="protein sequence ID" value="HIX71386.1"/>
    <property type="molecule type" value="Genomic_DNA"/>
</dbReference>
<reference evidence="9" key="2">
    <citation type="submission" date="2021-04" db="EMBL/GenBank/DDBJ databases">
        <authorList>
            <person name="Gilroy R."/>
        </authorList>
    </citation>
    <scope>NUCLEOTIDE SEQUENCE</scope>
    <source>
        <strain evidence="9">ChiSxjej3B15-1167</strain>
    </source>
</reference>
<feature type="domain" description="Type II secretion system protein GspF" evidence="8">
    <location>
        <begin position="218"/>
        <end position="340"/>
    </location>
</feature>
<comment type="caution">
    <text evidence="9">The sequence shown here is derived from an EMBL/GenBank/DDBJ whole genome shotgun (WGS) entry which is preliminary data.</text>
</comment>
<comment type="similarity">
    <text evidence="2">Belongs to the GSP F family.</text>
</comment>
<protein>
    <submittedName>
        <fullName evidence="9">Type II secretion system F family protein</fullName>
    </submittedName>
</protein>
<evidence type="ECO:0000256" key="7">
    <source>
        <dbReference type="SAM" id="Phobius"/>
    </source>
</evidence>
<comment type="subcellular location">
    <subcellularLocation>
        <location evidence="1">Cell membrane</location>
        <topology evidence="1">Multi-pass membrane protein</topology>
    </subcellularLocation>
</comment>
<feature type="transmembrane region" description="Helical" evidence="7">
    <location>
        <begin position="118"/>
        <end position="140"/>
    </location>
</feature>
<evidence type="ECO:0000256" key="5">
    <source>
        <dbReference type="ARBA" id="ARBA00022989"/>
    </source>
</evidence>
<name>A0A9D1X2P1_9FIRM</name>
<proteinExistence type="inferred from homology"/>
<dbReference type="InterPro" id="IPR003004">
    <property type="entry name" value="GspF/PilC"/>
</dbReference>
<evidence type="ECO:0000256" key="2">
    <source>
        <dbReference type="ARBA" id="ARBA00005745"/>
    </source>
</evidence>
<feature type="transmembrane region" description="Helical" evidence="7">
    <location>
        <begin position="323"/>
        <end position="345"/>
    </location>
</feature>
<dbReference type="PANTHER" id="PTHR30012">
    <property type="entry name" value="GENERAL SECRETION PATHWAY PROTEIN"/>
    <property type="match status" value="1"/>
</dbReference>
<feature type="domain" description="Type II secretion system protein GspF" evidence="8">
    <location>
        <begin position="13"/>
        <end position="137"/>
    </location>
</feature>
<evidence type="ECO:0000313" key="10">
    <source>
        <dbReference type="Proteomes" id="UP000886805"/>
    </source>
</evidence>
<accession>A0A9D1X2P1</accession>
<dbReference type="InterPro" id="IPR042094">
    <property type="entry name" value="T2SS_GspF_sf"/>
</dbReference>
<keyword evidence="6 7" id="KW-0472">Membrane</keyword>
<keyword evidence="4 7" id="KW-0812">Transmembrane</keyword>
<dbReference type="InterPro" id="IPR018076">
    <property type="entry name" value="T2SS_GspF_dom"/>
</dbReference>
<keyword evidence="3" id="KW-1003">Cell membrane</keyword>
<evidence type="ECO:0000256" key="4">
    <source>
        <dbReference type="ARBA" id="ARBA00022692"/>
    </source>
</evidence>
<sequence>MGKVLSNSERILFCEQMGMILKSGISAAEGIMIMKEDAGQEESPLRELYEEIQRNLDETGIFYDALEETGAFPDYMIQMTRIGEQTGNLDEVMEGLAAYYEREENMVQDIKSAVTYPLLMLGMMLVIFLVMIVKVLPVFAQVYEQLGGQMTGMAAVLLQAGIGIRRYYGVILLVVFLLVAGCLWLFCTPQGKERFRKMAGGFFGTRKILSRMQTARFASGMSMALRSGMDYTGAFHMVDSLLQGDDKVRKKLEDCRERVEEGESFSAAAVQSGMLTGLYGRMLYIAERTGDTDDALKKIALQADSEVTARIQNFISVLEPTMVAILSVLVGGILLSVMVPLMGILSSIG</sequence>
<dbReference type="PANTHER" id="PTHR30012:SF0">
    <property type="entry name" value="TYPE II SECRETION SYSTEM PROTEIN F-RELATED"/>
    <property type="match status" value="1"/>
</dbReference>
<dbReference type="AlphaFoldDB" id="A0A9D1X2P1"/>
<evidence type="ECO:0000259" key="8">
    <source>
        <dbReference type="Pfam" id="PF00482"/>
    </source>
</evidence>
<evidence type="ECO:0000256" key="3">
    <source>
        <dbReference type="ARBA" id="ARBA00022475"/>
    </source>
</evidence>
<dbReference type="Gene3D" id="1.20.81.30">
    <property type="entry name" value="Type II secretion system (T2SS), domain F"/>
    <property type="match status" value="2"/>
</dbReference>
<evidence type="ECO:0000313" key="9">
    <source>
        <dbReference type="EMBL" id="HIX71386.1"/>
    </source>
</evidence>
<evidence type="ECO:0000256" key="1">
    <source>
        <dbReference type="ARBA" id="ARBA00004651"/>
    </source>
</evidence>
<organism evidence="9 10">
    <name type="scientific">Candidatus Anaerobutyricum stercoripullorum</name>
    <dbReference type="NCBI Taxonomy" id="2838456"/>
    <lineage>
        <taxon>Bacteria</taxon>
        <taxon>Bacillati</taxon>
        <taxon>Bacillota</taxon>
        <taxon>Clostridia</taxon>
        <taxon>Lachnospirales</taxon>
        <taxon>Lachnospiraceae</taxon>
        <taxon>Anaerobutyricum</taxon>
    </lineage>
</organism>
<dbReference type="GO" id="GO:0005886">
    <property type="term" value="C:plasma membrane"/>
    <property type="evidence" value="ECO:0007669"/>
    <property type="project" value="UniProtKB-SubCell"/>
</dbReference>
<feature type="transmembrane region" description="Helical" evidence="7">
    <location>
        <begin position="167"/>
        <end position="187"/>
    </location>
</feature>
<gene>
    <name evidence="9" type="ORF">H9849_00040</name>
</gene>
<dbReference type="Proteomes" id="UP000886805">
    <property type="component" value="Unassembled WGS sequence"/>
</dbReference>
<dbReference type="Pfam" id="PF00482">
    <property type="entry name" value="T2SSF"/>
    <property type="match status" value="2"/>
</dbReference>
<evidence type="ECO:0000256" key="6">
    <source>
        <dbReference type="ARBA" id="ARBA00023136"/>
    </source>
</evidence>